<proteinExistence type="predicted"/>
<dbReference type="GO" id="GO:0016787">
    <property type="term" value="F:hydrolase activity"/>
    <property type="evidence" value="ECO:0007669"/>
    <property type="project" value="UniProtKB-KW"/>
</dbReference>
<dbReference type="Gene3D" id="3.40.50.1000">
    <property type="entry name" value="HAD superfamily/HAD-like"/>
    <property type="match status" value="1"/>
</dbReference>
<evidence type="ECO:0000313" key="1">
    <source>
        <dbReference type="EMBL" id="MBO8470107.1"/>
    </source>
</evidence>
<dbReference type="NCBIfam" id="TIGR01509">
    <property type="entry name" value="HAD-SF-IA-v3"/>
    <property type="match status" value="1"/>
</dbReference>
<dbReference type="InterPro" id="IPR036412">
    <property type="entry name" value="HAD-like_sf"/>
</dbReference>
<dbReference type="Gene3D" id="1.10.150.240">
    <property type="entry name" value="Putative phosphatase, domain 2"/>
    <property type="match status" value="1"/>
</dbReference>
<dbReference type="InterPro" id="IPR023214">
    <property type="entry name" value="HAD_sf"/>
</dbReference>
<dbReference type="SFLD" id="SFLDG01129">
    <property type="entry name" value="C1.5:_HAD__Beta-PGM__Phosphata"/>
    <property type="match status" value="1"/>
</dbReference>
<dbReference type="SUPFAM" id="SSF56784">
    <property type="entry name" value="HAD-like"/>
    <property type="match status" value="1"/>
</dbReference>
<keyword evidence="1" id="KW-0378">Hydrolase</keyword>
<gene>
    <name evidence="1" type="ORF">IAA72_10055</name>
</gene>
<dbReference type="InterPro" id="IPR023198">
    <property type="entry name" value="PGP-like_dom2"/>
</dbReference>
<organism evidence="1 2">
    <name type="scientific">Candidatus Ornithospirochaeta stercoravium</name>
    <dbReference type="NCBI Taxonomy" id="2840897"/>
    <lineage>
        <taxon>Bacteria</taxon>
        <taxon>Pseudomonadati</taxon>
        <taxon>Spirochaetota</taxon>
        <taxon>Spirochaetia</taxon>
        <taxon>Spirochaetales</taxon>
        <taxon>Spirochaetaceae</taxon>
        <taxon>Spirochaetaceae incertae sedis</taxon>
        <taxon>Candidatus Ornithospirochaeta</taxon>
    </lineage>
</organism>
<name>A0A9D9ICI9_9SPIO</name>
<dbReference type="Pfam" id="PF00702">
    <property type="entry name" value="Hydrolase"/>
    <property type="match status" value="1"/>
</dbReference>
<evidence type="ECO:0000313" key="2">
    <source>
        <dbReference type="Proteomes" id="UP000810292"/>
    </source>
</evidence>
<sequence length="200" mass="22524">MIRLCIFDMGGVYVTNHDTAGKIAEFIGLDGVHSYSGLEAVLGKSLSDYTRGLISEDELWRIFTEKTGKSVDNNPSIFGRFFAPIINPETDKVIRELKADGMRVVCGTNVVDVHYDYHNAHSQYAIFDKVYPSHLMHIDKPDPEFFRYIAEAEHVSPEECFFTDDSKANADSARSIGMRSYQFTDAVSLRENLVKEGVLV</sequence>
<comment type="caution">
    <text evidence="1">The sequence shown here is derived from an EMBL/GenBank/DDBJ whole genome shotgun (WGS) entry which is preliminary data.</text>
</comment>
<protein>
    <submittedName>
        <fullName evidence="1">HAD-IA family hydrolase</fullName>
    </submittedName>
</protein>
<dbReference type="Proteomes" id="UP000810292">
    <property type="component" value="Unassembled WGS sequence"/>
</dbReference>
<dbReference type="PANTHER" id="PTHR43611:SF3">
    <property type="entry name" value="FLAVIN MONONUCLEOTIDE HYDROLASE 1, CHLOROPLATIC"/>
    <property type="match status" value="1"/>
</dbReference>
<dbReference type="InterPro" id="IPR006439">
    <property type="entry name" value="HAD-SF_hydro_IA"/>
</dbReference>
<accession>A0A9D9ICI9</accession>
<dbReference type="AlphaFoldDB" id="A0A9D9ICI9"/>
<dbReference type="PANTHER" id="PTHR43611">
    <property type="entry name" value="ALPHA-D-GLUCOSE 1-PHOSPHATE PHOSPHATASE"/>
    <property type="match status" value="1"/>
</dbReference>
<reference evidence="1" key="1">
    <citation type="submission" date="2020-10" db="EMBL/GenBank/DDBJ databases">
        <authorList>
            <person name="Gilroy R."/>
        </authorList>
    </citation>
    <scope>NUCLEOTIDE SEQUENCE</scope>
    <source>
        <strain evidence="1">14700</strain>
    </source>
</reference>
<reference evidence="1" key="2">
    <citation type="journal article" date="2021" name="PeerJ">
        <title>Extensive microbial diversity within the chicken gut microbiome revealed by metagenomics and culture.</title>
        <authorList>
            <person name="Gilroy R."/>
            <person name="Ravi A."/>
            <person name="Getino M."/>
            <person name="Pursley I."/>
            <person name="Horton D.L."/>
            <person name="Alikhan N.F."/>
            <person name="Baker D."/>
            <person name="Gharbi K."/>
            <person name="Hall N."/>
            <person name="Watson M."/>
            <person name="Adriaenssens E.M."/>
            <person name="Foster-Nyarko E."/>
            <person name="Jarju S."/>
            <person name="Secka A."/>
            <person name="Antonio M."/>
            <person name="Oren A."/>
            <person name="Chaudhuri R.R."/>
            <person name="La Ragione R."/>
            <person name="Hildebrand F."/>
            <person name="Pallen M.J."/>
        </authorList>
    </citation>
    <scope>NUCLEOTIDE SEQUENCE</scope>
    <source>
        <strain evidence="1">14700</strain>
    </source>
</reference>
<dbReference type="SFLD" id="SFLDS00003">
    <property type="entry name" value="Haloacid_Dehalogenase"/>
    <property type="match status" value="1"/>
</dbReference>
<dbReference type="EMBL" id="JADIMF010000161">
    <property type="protein sequence ID" value="MBO8470107.1"/>
    <property type="molecule type" value="Genomic_DNA"/>
</dbReference>